<name>A0A0E9V6N7_ANGAN</name>
<dbReference type="AlphaFoldDB" id="A0A0E9V6N7"/>
<evidence type="ECO:0000256" key="1">
    <source>
        <dbReference type="SAM" id="Phobius"/>
    </source>
</evidence>
<proteinExistence type="predicted"/>
<keyword evidence="1" id="KW-0472">Membrane</keyword>
<organism evidence="2">
    <name type="scientific">Anguilla anguilla</name>
    <name type="common">European freshwater eel</name>
    <name type="synonym">Muraena anguilla</name>
    <dbReference type="NCBI Taxonomy" id="7936"/>
    <lineage>
        <taxon>Eukaryota</taxon>
        <taxon>Metazoa</taxon>
        <taxon>Chordata</taxon>
        <taxon>Craniata</taxon>
        <taxon>Vertebrata</taxon>
        <taxon>Euteleostomi</taxon>
        <taxon>Actinopterygii</taxon>
        <taxon>Neopterygii</taxon>
        <taxon>Teleostei</taxon>
        <taxon>Anguilliformes</taxon>
        <taxon>Anguillidae</taxon>
        <taxon>Anguilla</taxon>
    </lineage>
</organism>
<dbReference type="EMBL" id="GBXM01034823">
    <property type="protein sequence ID" value="JAH73754.1"/>
    <property type="molecule type" value="Transcribed_RNA"/>
</dbReference>
<sequence>MTFTVITIFLNPYITVILLTFFAPFHFFM</sequence>
<reference evidence="2" key="1">
    <citation type="submission" date="2014-11" db="EMBL/GenBank/DDBJ databases">
        <authorList>
            <person name="Amaro Gonzalez C."/>
        </authorList>
    </citation>
    <scope>NUCLEOTIDE SEQUENCE</scope>
</reference>
<accession>A0A0E9V6N7</accession>
<keyword evidence="1" id="KW-0812">Transmembrane</keyword>
<reference evidence="2" key="2">
    <citation type="journal article" date="2015" name="Fish Shellfish Immunol.">
        <title>Early steps in the European eel (Anguilla anguilla)-Vibrio vulnificus interaction in the gills: Role of the RtxA13 toxin.</title>
        <authorList>
            <person name="Callol A."/>
            <person name="Pajuelo D."/>
            <person name="Ebbesson L."/>
            <person name="Teles M."/>
            <person name="MacKenzie S."/>
            <person name="Amaro C."/>
        </authorList>
    </citation>
    <scope>NUCLEOTIDE SEQUENCE</scope>
</reference>
<feature type="transmembrane region" description="Helical" evidence="1">
    <location>
        <begin position="6"/>
        <end position="28"/>
    </location>
</feature>
<protein>
    <submittedName>
        <fullName evidence="2">Uncharacterized protein</fullName>
    </submittedName>
</protein>
<evidence type="ECO:0000313" key="2">
    <source>
        <dbReference type="EMBL" id="JAH73754.1"/>
    </source>
</evidence>
<keyword evidence="1" id="KW-1133">Transmembrane helix</keyword>